<accession>A0A8T0XLL1</accession>
<evidence type="ECO:0000256" key="1">
    <source>
        <dbReference type="SAM" id="MobiDB-lite"/>
    </source>
</evidence>
<name>A0A8T0XLL1_PANVG</name>
<organism evidence="2 3">
    <name type="scientific">Panicum virgatum</name>
    <name type="common">Blackwell switchgrass</name>
    <dbReference type="NCBI Taxonomy" id="38727"/>
    <lineage>
        <taxon>Eukaryota</taxon>
        <taxon>Viridiplantae</taxon>
        <taxon>Streptophyta</taxon>
        <taxon>Embryophyta</taxon>
        <taxon>Tracheophyta</taxon>
        <taxon>Spermatophyta</taxon>
        <taxon>Magnoliopsida</taxon>
        <taxon>Liliopsida</taxon>
        <taxon>Poales</taxon>
        <taxon>Poaceae</taxon>
        <taxon>PACMAD clade</taxon>
        <taxon>Panicoideae</taxon>
        <taxon>Panicodae</taxon>
        <taxon>Paniceae</taxon>
        <taxon>Panicinae</taxon>
        <taxon>Panicum</taxon>
        <taxon>Panicum sect. Hiantes</taxon>
    </lineage>
</organism>
<evidence type="ECO:0000313" key="2">
    <source>
        <dbReference type="EMBL" id="KAG2658083.1"/>
    </source>
</evidence>
<feature type="region of interest" description="Disordered" evidence="1">
    <location>
        <begin position="1"/>
        <end position="58"/>
    </location>
</feature>
<reference evidence="2" key="1">
    <citation type="submission" date="2020-05" db="EMBL/GenBank/DDBJ databases">
        <title>WGS assembly of Panicum virgatum.</title>
        <authorList>
            <person name="Lovell J.T."/>
            <person name="Jenkins J."/>
            <person name="Shu S."/>
            <person name="Juenger T.E."/>
            <person name="Schmutz J."/>
        </authorList>
    </citation>
    <scope>NUCLEOTIDE SEQUENCE</scope>
    <source>
        <strain evidence="2">AP13</strain>
    </source>
</reference>
<sequence>MSKKRKLETVRHPSPGGRERGRGAAQQWIIEEGKPRFPKMSNIPKHQRRGGSRRGTCNFIRRTRDFHHLDKSSMARRICPLSEEEDESNVRDGRS</sequence>
<protein>
    <submittedName>
        <fullName evidence="2">Uncharacterized protein</fullName>
    </submittedName>
</protein>
<dbReference type="Proteomes" id="UP000823388">
    <property type="component" value="Chromosome 1K"/>
</dbReference>
<comment type="caution">
    <text evidence="2">The sequence shown here is derived from an EMBL/GenBank/DDBJ whole genome shotgun (WGS) entry which is preliminary data.</text>
</comment>
<feature type="compositionally biased region" description="Basic and acidic residues" evidence="1">
    <location>
        <begin position="7"/>
        <end position="22"/>
    </location>
</feature>
<evidence type="ECO:0000313" key="3">
    <source>
        <dbReference type="Proteomes" id="UP000823388"/>
    </source>
</evidence>
<dbReference type="EMBL" id="CM029037">
    <property type="protein sequence ID" value="KAG2658083.1"/>
    <property type="molecule type" value="Genomic_DNA"/>
</dbReference>
<keyword evidence="3" id="KW-1185">Reference proteome</keyword>
<dbReference type="AlphaFoldDB" id="A0A8T0XLL1"/>
<proteinExistence type="predicted"/>
<gene>
    <name evidence="2" type="ORF">PVAP13_1KG276705</name>
</gene>